<gene>
    <name evidence="7" type="ORF">JOC54_003604</name>
</gene>
<dbReference type="Pfam" id="PF13538">
    <property type="entry name" value="UvrD_C_2"/>
    <property type="match status" value="1"/>
</dbReference>
<evidence type="ECO:0000259" key="6">
    <source>
        <dbReference type="PROSITE" id="PS51198"/>
    </source>
</evidence>
<keyword evidence="2 5" id="KW-0378">Hydrolase</keyword>
<keyword evidence="3 5" id="KW-0347">Helicase</keyword>
<feature type="domain" description="UvrD-like helicase ATP-binding" evidence="6">
    <location>
        <begin position="205"/>
        <end position="600"/>
    </location>
</feature>
<organism evidence="7 8">
    <name type="scientific">Shouchella xiaoxiensis</name>
    <dbReference type="NCBI Taxonomy" id="766895"/>
    <lineage>
        <taxon>Bacteria</taxon>
        <taxon>Bacillati</taxon>
        <taxon>Bacillota</taxon>
        <taxon>Bacilli</taxon>
        <taxon>Bacillales</taxon>
        <taxon>Bacillaceae</taxon>
        <taxon>Shouchella</taxon>
    </lineage>
</organism>
<keyword evidence="4 5" id="KW-0067">ATP-binding</keyword>
<dbReference type="NCBIfam" id="NF041464">
    <property type="entry name" value="HelD_BACSU"/>
    <property type="match status" value="1"/>
</dbReference>
<evidence type="ECO:0000256" key="5">
    <source>
        <dbReference type="PROSITE-ProRule" id="PRU00560"/>
    </source>
</evidence>
<name>A0ABS2SXR2_9BACI</name>
<dbReference type="InterPro" id="IPR000212">
    <property type="entry name" value="DNA_helicase_UvrD/REP"/>
</dbReference>
<dbReference type="Pfam" id="PF00580">
    <property type="entry name" value="UvrD-helicase"/>
    <property type="match status" value="1"/>
</dbReference>
<evidence type="ECO:0000256" key="1">
    <source>
        <dbReference type="ARBA" id="ARBA00022741"/>
    </source>
</evidence>
<reference evidence="7" key="1">
    <citation type="submission" date="2021-01" db="EMBL/GenBank/DDBJ databases">
        <title>Genomic Encyclopedia of Type Strains, Phase IV (KMG-IV): sequencing the most valuable type-strain genomes for metagenomic binning, comparative biology and taxonomic classification.</title>
        <authorList>
            <person name="Goeker M."/>
        </authorList>
    </citation>
    <scope>NUCLEOTIDE SEQUENCE</scope>
    <source>
        <strain evidence="7">DSM 21943</strain>
    </source>
</reference>
<dbReference type="EC" id="3.6.4.12" evidence="7"/>
<dbReference type="SUPFAM" id="SSF52540">
    <property type="entry name" value="P-loop containing nucleoside triphosphate hydrolases"/>
    <property type="match status" value="1"/>
</dbReference>
<feature type="binding site" evidence="5">
    <location>
        <begin position="226"/>
        <end position="233"/>
    </location>
    <ligand>
        <name>ATP</name>
        <dbReference type="ChEBI" id="CHEBI:30616"/>
    </ligand>
</feature>
<dbReference type="Gene3D" id="3.40.50.300">
    <property type="entry name" value="P-loop containing nucleotide triphosphate hydrolases"/>
    <property type="match status" value="3"/>
</dbReference>
<dbReference type="RefSeq" id="WP_204467868.1">
    <property type="nucleotide sequence ID" value="NZ_JAFBCV010000013.1"/>
</dbReference>
<evidence type="ECO:0000256" key="4">
    <source>
        <dbReference type="ARBA" id="ARBA00022840"/>
    </source>
</evidence>
<dbReference type="Proteomes" id="UP001179280">
    <property type="component" value="Unassembled WGS sequence"/>
</dbReference>
<keyword evidence="1 5" id="KW-0547">Nucleotide-binding</keyword>
<evidence type="ECO:0000256" key="2">
    <source>
        <dbReference type="ARBA" id="ARBA00022801"/>
    </source>
</evidence>
<dbReference type="InterPro" id="IPR027417">
    <property type="entry name" value="P-loop_NTPase"/>
</dbReference>
<dbReference type="GO" id="GO:0016787">
    <property type="term" value="F:hydrolase activity"/>
    <property type="evidence" value="ECO:0007669"/>
    <property type="project" value="UniProtKB-KW"/>
</dbReference>
<dbReference type="EMBL" id="JAFBCV010000013">
    <property type="protein sequence ID" value="MBM7840323.1"/>
    <property type="molecule type" value="Genomic_DNA"/>
</dbReference>
<protein>
    <submittedName>
        <fullName evidence="7">DNA helicase-2/ATP-dependent DNA helicase PcrA</fullName>
        <ecNumber evidence="7">3.6.4.12</ecNumber>
    </submittedName>
</protein>
<dbReference type="PANTHER" id="PTHR11070">
    <property type="entry name" value="UVRD / RECB / PCRA DNA HELICASE FAMILY MEMBER"/>
    <property type="match status" value="1"/>
</dbReference>
<dbReference type="PROSITE" id="PS51198">
    <property type="entry name" value="UVRD_HELICASE_ATP_BIND"/>
    <property type="match status" value="1"/>
</dbReference>
<sequence length="766" mass="89190">MQYEYERAAYIHAFIRTKQAMLKDQLEGVSGDEMELKETFWENVTMNFSNSEDAQETISSIRQQAELLNERERSGELMKKQMRTLRRLAHSPYFGRIDLKEEGEIHSEPLYIGLASLMNETESEFLIYDWRAPISSVYYDWEVGPISYEAPAGTIKGELNGKRQYLFKRGELQALFDTSLAIGDDRLKEALSHEASTQMKTIVSTIQKEQNQAIRDEKNRFLVVQGVAGSGKTSVAMQRAAYLLFRHRDQLEANQLILFSPNQLFSSYVATVLPELGEENMTQLTFRGYLYKRLSNRYEVEDGFHQLEYLLRGKNDQLYRTRMVSIKTKSSQVFKERLDQFIAGLQDKGIPFKTIRFREQILLKREDIQTYFYCLDHTVSLQNRLRLTAEWILKELAKLEGKERTSDWVEQQRELTDKETLLEIRKIIEKNRENEDLFEEEERQQDLLSRKIVQEAFQPVKNQVKSFSFIDTESLYEQFLFDEVHQVDKSFTAVALYTINELKNGRMPYEDATPFLYLQDRIKGIKVNRSIKHVFIDEAQDYSSFQLIYLQMLYPVAKFTIVGDYSQALYTHSSSKNVIEKGVLPDQAKQIIFRKSYRSTKPIMMFARELLPDPGAVEPFERDGLKPTVIEAMDRSSTIEPMKNQIEQMLDKDLASIAIITKTAIEAADAHARLSEWMNIQLVSEDHHEYKEGVVVLPVYLAKGIEFDSVIVYDASDSQYSTDQERYHLYTACTRAMHELVLFSQGSLSKWLKPIHTHLYSKEALS</sequence>
<dbReference type="PANTHER" id="PTHR11070:SF17">
    <property type="entry name" value="DNA HELICASE IV"/>
    <property type="match status" value="1"/>
</dbReference>
<accession>A0ABS2SXR2</accession>
<dbReference type="GO" id="GO:0003678">
    <property type="term" value="F:DNA helicase activity"/>
    <property type="evidence" value="ECO:0007669"/>
    <property type="project" value="UniProtKB-EC"/>
</dbReference>
<dbReference type="InterPro" id="IPR014016">
    <property type="entry name" value="UvrD-like_ATP-bd"/>
</dbReference>
<dbReference type="InterPro" id="IPR027785">
    <property type="entry name" value="UvrD-like_helicase_C"/>
</dbReference>
<comment type="caution">
    <text evidence="7">The sequence shown here is derived from an EMBL/GenBank/DDBJ whole genome shotgun (WGS) entry which is preliminary data.</text>
</comment>
<evidence type="ECO:0000313" key="7">
    <source>
        <dbReference type="EMBL" id="MBM7840323.1"/>
    </source>
</evidence>
<evidence type="ECO:0000313" key="8">
    <source>
        <dbReference type="Proteomes" id="UP001179280"/>
    </source>
</evidence>
<dbReference type="InterPro" id="IPR048228">
    <property type="entry name" value="HelD_bacillota"/>
</dbReference>
<proteinExistence type="predicted"/>
<evidence type="ECO:0000256" key="3">
    <source>
        <dbReference type="ARBA" id="ARBA00022806"/>
    </source>
</evidence>
<keyword evidence="8" id="KW-1185">Reference proteome</keyword>